<dbReference type="PANTHER" id="PTHR43004">
    <property type="entry name" value="TRK SYSTEM POTASSIUM UPTAKE PROTEIN"/>
    <property type="match status" value="1"/>
</dbReference>
<dbReference type="Gene3D" id="3.30.70.2450">
    <property type="match status" value="1"/>
</dbReference>
<dbReference type="Gene3D" id="3.40.30.120">
    <property type="match status" value="1"/>
</dbReference>
<evidence type="ECO:0000259" key="5">
    <source>
        <dbReference type="Pfam" id="PF01494"/>
    </source>
</evidence>
<keyword evidence="6" id="KW-0503">Monooxygenase</keyword>
<evidence type="ECO:0000313" key="7">
    <source>
        <dbReference type="Proteomes" id="UP001551482"/>
    </source>
</evidence>
<reference evidence="6 7" key="1">
    <citation type="submission" date="2024-06" db="EMBL/GenBank/DDBJ databases">
        <title>The Natural Products Discovery Center: Release of the First 8490 Sequenced Strains for Exploring Actinobacteria Biosynthetic Diversity.</title>
        <authorList>
            <person name="Kalkreuter E."/>
            <person name="Kautsar S.A."/>
            <person name="Yang D."/>
            <person name="Bader C.D."/>
            <person name="Teijaro C.N."/>
            <person name="Fluegel L."/>
            <person name="Davis C.M."/>
            <person name="Simpson J.R."/>
            <person name="Lauterbach L."/>
            <person name="Steele A.D."/>
            <person name="Gui C."/>
            <person name="Meng S."/>
            <person name="Li G."/>
            <person name="Viehrig K."/>
            <person name="Ye F."/>
            <person name="Su P."/>
            <person name="Kiefer A.F."/>
            <person name="Nichols A."/>
            <person name="Cepeda A.J."/>
            <person name="Yan W."/>
            <person name="Fan B."/>
            <person name="Jiang Y."/>
            <person name="Adhikari A."/>
            <person name="Zheng C.-J."/>
            <person name="Schuster L."/>
            <person name="Cowan T.M."/>
            <person name="Smanski M.J."/>
            <person name="Chevrette M.G."/>
            <person name="De Carvalho L.P.S."/>
            <person name="Shen B."/>
        </authorList>
    </citation>
    <scope>NUCLEOTIDE SEQUENCE [LARGE SCALE GENOMIC DNA]</scope>
    <source>
        <strain evidence="6 7">NPDC048946</strain>
    </source>
</reference>
<dbReference type="Proteomes" id="UP001551482">
    <property type="component" value="Unassembled WGS sequence"/>
</dbReference>
<dbReference type="InterPro" id="IPR002938">
    <property type="entry name" value="FAD-bd"/>
</dbReference>
<accession>A0ABV3DS88</accession>
<feature type="region of interest" description="Disordered" evidence="4">
    <location>
        <begin position="85"/>
        <end position="108"/>
    </location>
</feature>
<dbReference type="PANTHER" id="PTHR43004:SF19">
    <property type="entry name" value="BINDING MONOOXYGENASE, PUTATIVE (JCVI)-RELATED"/>
    <property type="match status" value="1"/>
</dbReference>
<evidence type="ECO:0000313" key="6">
    <source>
        <dbReference type="EMBL" id="MEU8138598.1"/>
    </source>
</evidence>
<evidence type="ECO:0000256" key="2">
    <source>
        <dbReference type="ARBA" id="ARBA00022630"/>
    </source>
</evidence>
<proteinExistence type="predicted"/>
<gene>
    <name evidence="6" type="ORF">AB0C36_34510</name>
</gene>
<evidence type="ECO:0000256" key="1">
    <source>
        <dbReference type="ARBA" id="ARBA00001974"/>
    </source>
</evidence>
<comment type="caution">
    <text evidence="6">The sequence shown here is derived from an EMBL/GenBank/DDBJ whole genome shotgun (WGS) entry which is preliminary data.</text>
</comment>
<keyword evidence="6" id="KW-0560">Oxidoreductase</keyword>
<keyword evidence="2" id="KW-0285">Flavoprotein</keyword>
<protein>
    <submittedName>
        <fullName evidence="6">FAD-dependent monooxygenase</fullName>
    </submittedName>
</protein>
<sequence length="569" mass="60804">MPGTADSHAHRDSVIVVGAGPAGLACALALARQGVRSLLVDAGDGTVREGSRSCGLDAATFAFAAGLVGGRLDGAAQPWGPLRIRRRSTTVPAPRDAEGGPTPAPERYGLPQQRLEQALLDTVSAAPLVTTAWRHRVEAVEQDTDAVTVTARGPAGPVRWRAPWLVAADGHHSFVRRALGVRFPGRPRVDRLLCADVKVGLPRPPWEESPLEPWLFVDPPFQRDGTVLAQPLPHDMWRLTWQLPLAHGVAKAADATALIPVHGDPADPKRTTQRVRAVLRTLDAMSPDADATADPVYDMVWTGEFEVHQRLARRFRAGRVLLAGDAAHLVHPTVADGADLALQDARNLAWKLALVMGRRAPDRLIETYHGERRSAARRRLAYGEDALHFLSPRGPAQKMGRRLTLMGARSKGTTLRRLDPRALVADSLPEYTGSPLLTPGGPGVGGPVQDVPVVRADGRRAPLSACLDQGLVAVLVAPGIEVWDGPRWRDAGLMPLLRARLAELPVAAELVVTHEYPGAAAHTLLLVRPDGYLAAWLPPGGEDDLNTVALRAVGRRAAEEVSAAASGGP</sequence>
<dbReference type="EMBL" id="JBEZFP010000130">
    <property type="protein sequence ID" value="MEU8138598.1"/>
    <property type="molecule type" value="Genomic_DNA"/>
</dbReference>
<keyword evidence="7" id="KW-1185">Reference proteome</keyword>
<dbReference type="GO" id="GO:0004497">
    <property type="term" value="F:monooxygenase activity"/>
    <property type="evidence" value="ECO:0007669"/>
    <property type="project" value="UniProtKB-KW"/>
</dbReference>
<name>A0ABV3DS88_9ACTN</name>
<dbReference type="InterPro" id="IPR036188">
    <property type="entry name" value="FAD/NAD-bd_sf"/>
</dbReference>
<dbReference type="Gene3D" id="3.50.50.60">
    <property type="entry name" value="FAD/NAD(P)-binding domain"/>
    <property type="match status" value="1"/>
</dbReference>
<evidence type="ECO:0000256" key="4">
    <source>
        <dbReference type="SAM" id="MobiDB-lite"/>
    </source>
</evidence>
<keyword evidence="3" id="KW-0274">FAD</keyword>
<dbReference type="Pfam" id="PF01494">
    <property type="entry name" value="FAD_binding_3"/>
    <property type="match status" value="1"/>
</dbReference>
<evidence type="ECO:0000256" key="3">
    <source>
        <dbReference type="ARBA" id="ARBA00022827"/>
    </source>
</evidence>
<feature type="domain" description="FAD-binding" evidence="5">
    <location>
        <begin position="13"/>
        <end position="378"/>
    </location>
</feature>
<dbReference type="InterPro" id="IPR050641">
    <property type="entry name" value="RIFMO-like"/>
</dbReference>
<dbReference type="RefSeq" id="WP_358362186.1">
    <property type="nucleotide sequence ID" value="NZ_JBEZFP010000130.1"/>
</dbReference>
<dbReference type="PRINTS" id="PR00420">
    <property type="entry name" value="RNGMNOXGNASE"/>
</dbReference>
<comment type="cofactor">
    <cofactor evidence="1">
        <name>FAD</name>
        <dbReference type="ChEBI" id="CHEBI:57692"/>
    </cofactor>
</comment>
<dbReference type="SUPFAM" id="SSF51905">
    <property type="entry name" value="FAD/NAD(P)-binding domain"/>
    <property type="match status" value="1"/>
</dbReference>
<organism evidence="6 7">
    <name type="scientific">Streptodolium elevatio</name>
    <dbReference type="NCBI Taxonomy" id="3157996"/>
    <lineage>
        <taxon>Bacteria</taxon>
        <taxon>Bacillati</taxon>
        <taxon>Actinomycetota</taxon>
        <taxon>Actinomycetes</taxon>
        <taxon>Kitasatosporales</taxon>
        <taxon>Streptomycetaceae</taxon>
        <taxon>Streptodolium</taxon>
    </lineage>
</organism>